<sequence length="274" mass="32477">MCQKHRPELVFLSETKNRRLLLQNIHTDLGFDHLFTVEPLGLSGGLALFTMDEFQVTVLFSNNRTIDIEAVIDGIKVFMTFVYRDHVLERRDRVWERLTRFSTTRNGPWFMIDILSKPVRKKKKFKFDKRWLDNEELRQVILEGWKSEDDLPPKANIMEHIASCRKALSQWRRQNNVNLEKLVEELKEKVEELYSNDDATSEEIADALKELSNALKAEEMFWRQKSRVLWLREGDRNSKYFHALVKQRRARNRITQLLDENGNVVEDEEGLGNK</sequence>
<dbReference type="Proteomes" id="UP000032141">
    <property type="component" value="Chromosome C4"/>
</dbReference>
<dbReference type="HOGENOM" id="CLU_1016865_0_0_1"/>
<proteinExistence type="predicted"/>
<evidence type="ECO:0000313" key="3">
    <source>
        <dbReference type="Proteomes" id="UP000032141"/>
    </source>
</evidence>
<dbReference type="OMA" id="WFMIDIL"/>
<name>A0A0D3BZ95_BRAOL</name>
<dbReference type="eggNOG" id="KOG1075">
    <property type="taxonomic scope" value="Eukaryota"/>
</dbReference>
<organism evidence="2 3">
    <name type="scientific">Brassica oleracea var. oleracea</name>
    <dbReference type="NCBI Taxonomy" id="109376"/>
    <lineage>
        <taxon>Eukaryota</taxon>
        <taxon>Viridiplantae</taxon>
        <taxon>Streptophyta</taxon>
        <taxon>Embryophyta</taxon>
        <taxon>Tracheophyta</taxon>
        <taxon>Spermatophyta</taxon>
        <taxon>Magnoliopsida</taxon>
        <taxon>eudicotyledons</taxon>
        <taxon>Gunneridae</taxon>
        <taxon>Pentapetalae</taxon>
        <taxon>rosids</taxon>
        <taxon>malvids</taxon>
        <taxon>Brassicales</taxon>
        <taxon>Brassicaceae</taxon>
        <taxon>Brassiceae</taxon>
        <taxon>Brassica</taxon>
    </lineage>
</organism>
<dbReference type="Gramene" id="Bo4g135930.1">
    <property type="protein sequence ID" value="Bo4g135930.1"/>
    <property type="gene ID" value="Bo4g135930"/>
</dbReference>
<keyword evidence="3" id="KW-1185">Reference proteome</keyword>
<dbReference type="PANTHER" id="PTHR35218:SF9">
    <property type="entry name" value="ENDONUCLEASE_EXONUCLEASE_PHOSPHATASE DOMAIN-CONTAINING PROTEIN"/>
    <property type="match status" value="1"/>
</dbReference>
<dbReference type="PANTHER" id="PTHR35218">
    <property type="entry name" value="RNASE H DOMAIN-CONTAINING PROTEIN"/>
    <property type="match status" value="1"/>
</dbReference>
<reference evidence="2 3" key="1">
    <citation type="journal article" date="2014" name="Genome Biol.">
        <title>Transcriptome and methylome profiling reveals relics of genome dominance in the mesopolyploid Brassica oleracea.</title>
        <authorList>
            <person name="Parkin I.A."/>
            <person name="Koh C."/>
            <person name="Tang H."/>
            <person name="Robinson S.J."/>
            <person name="Kagale S."/>
            <person name="Clarke W.E."/>
            <person name="Town C.D."/>
            <person name="Nixon J."/>
            <person name="Krishnakumar V."/>
            <person name="Bidwell S.L."/>
            <person name="Denoeud F."/>
            <person name="Belcram H."/>
            <person name="Links M.G."/>
            <person name="Just J."/>
            <person name="Clarke C."/>
            <person name="Bender T."/>
            <person name="Huebert T."/>
            <person name="Mason A.S."/>
            <person name="Pires J.C."/>
            <person name="Barker G."/>
            <person name="Moore J."/>
            <person name="Walley P.G."/>
            <person name="Manoli S."/>
            <person name="Batley J."/>
            <person name="Edwards D."/>
            <person name="Nelson M.N."/>
            <person name="Wang X."/>
            <person name="Paterson A.H."/>
            <person name="King G."/>
            <person name="Bancroft I."/>
            <person name="Chalhoub B."/>
            <person name="Sharpe A.G."/>
        </authorList>
    </citation>
    <scope>NUCLEOTIDE SEQUENCE</scope>
    <source>
        <strain evidence="2 3">cv. TO1000</strain>
    </source>
</reference>
<keyword evidence="1" id="KW-0175">Coiled coil</keyword>
<accession>A0A0D3BZ95</accession>
<evidence type="ECO:0000256" key="1">
    <source>
        <dbReference type="SAM" id="Coils"/>
    </source>
</evidence>
<dbReference type="Gene3D" id="3.60.10.10">
    <property type="entry name" value="Endonuclease/exonuclease/phosphatase"/>
    <property type="match status" value="1"/>
</dbReference>
<reference evidence="2" key="2">
    <citation type="submission" date="2015-03" db="UniProtKB">
        <authorList>
            <consortium name="EnsemblPlants"/>
        </authorList>
    </citation>
    <scope>IDENTIFICATION</scope>
</reference>
<dbReference type="AlphaFoldDB" id="A0A0D3BZ95"/>
<feature type="coiled-coil region" evidence="1">
    <location>
        <begin position="172"/>
        <end position="203"/>
    </location>
</feature>
<dbReference type="EnsemblPlants" id="Bo4g135930.1">
    <property type="protein sequence ID" value="Bo4g135930.1"/>
    <property type="gene ID" value="Bo4g135930"/>
</dbReference>
<dbReference type="InterPro" id="IPR036691">
    <property type="entry name" value="Endo/exonu/phosph_ase_sf"/>
</dbReference>
<protein>
    <submittedName>
        <fullName evidence="2">Uncharacterized protein</fullName>
    </submittedName>
</protein>
<evidence type="ECO:0000313" key="2">
    <source>
        <dbReference type="EnsemblPlants" id="Bo4g135930.1"/>
    </source>
</evidence>